<dbReference type="InterPro" id="IPR003358">
    <property type="entry name" value="tRNA_(Gua-N-7)_MeTrfase_Trmb"/>
</dbReference>
<dbReference type="EMBL" id="JATAAI010000005">
    <property type="protein sequence ID" value="KAK1745819.1"/>
    <property type="molecule type" value="Genomic_DNA"/>
</dbReference>
<evidence type="ECO:0000256" key="6">
    <source>
        <dbReference type="ARBA" id="ARBA00022694"/>
    </source>
</evidence>
<comment type="catalytic activity">
    <reaction evidence="1">
        <text>guanosine(46) in tRNA + S-adenosyl-L-methionine = N(7)-methylguanosine(46) in tRNA + S-adenosyl-L-homocysteine</text>
        <dbReference type="Rhea" id="RHEA:42708"/>
        <dbReference type="Rhea" id="RHEA-COMP:10188"/>
        <dbReference type="Rhea" id="RHEA-COMP:10189"/>
        <dbReference type="ChEBI" id="CHEBI:57856"/>
        <dbReference type="ChEBI" id="CHEBI:59789"/>
        <dbReference type="ChEBI" id="CHEBI:74269"/>
        <dbReference type="ChEBI" id="CHEBI:74480"/>
        <dbReference type="EC" id="2.1.1.33"/>
    </reaction>
</comment>
<sequence>MIAFLCAITVLLLIHSACGAAGSSQFGHRIHFLHHSNFNTYHMHTMMRARRLPTTMAFQRLATSSYTGRRFQQHITTDIANLATPTRRRRRRNNFKLVMSMDNSDATATTRVTQYTINDSVCPPTDPDTLTKIVQKHIHALPRYWFSRPVANHTAEAFQEAMDFVNEYREKKQFPDASKVNVILDSGCGTGKSSVILGEMYPNCVVIGVDQSIARLSRNKSYQQSDDSEETDSKKDTSVHTDVQENNINNQDTNQNDNVLLLRAELSDFWKCCLSSTQWQERASIYKHYLLYPNPYPKKSRLKSRFYAHPAFPLLMMTIMMDGDTSDGDVLSAEEDKLVVRSNWEGYLNEFKSAVGIWQDCGGTFSEWKKTYLASDIPDPADGWHPTNESPVKFESSGPNRMDTIIKDDPSMLPMTNFENKYLECGESIYELTARVVRSTES</sequence>
<dbReference type="GO" id="GO:0008176">
    <property type="term" value="F:tRNA (guanine(46)-N7)-methyltransferase activity"/>
    <property type="evidence" value="ECO:0007669"/>
    <property type="project" value="UniProtKB-EC"/>
</dbReference>
<evidence type="ECO:0000256" key="4">
    <source>
        <dbReference type="ARBA" id="ARBA00022679"/>
    </source>
</evidence>
<dbReference type="PROSITE" id="PS51625">
    <property type="entry name" value="SAM_MT_TRMB"/>
    <property type="match status" value="1"/>
</dbReference>
<dbReference type="InterPro" id="IPR029063">
    <property type="entry name" value="SAM-dependent_MTases_sf"/>
</dbReference>
<feature type="signal peptide" evidence="8">
    <location>
        <begin position="1"/>
        <end position="19"/>
    </location>
</feature>
<evidence type="ECO:0000256" key="5">
    <source>
        <dbReference type="ARBA" id="ARBA00022691"/>
    </source>
</evidence>
<keyword evidence="8" id="KW-0732">Signal</keyword>
<reference evidence="9" key="1">
    <citation type="submission" date="2023-06" db="EMBL/GenBank/DDBJ databases">
        <title>Survivors Of The Sea: Transcriptome response of Skeletonema marinoi to long-term dormancy.</title>
        <authorList>
            <person name="Pinder M.I.M."/>
            <person name="Kourtchenko O."/>
            <person name="Robertson E.K."/>
            <person name="Larsson T."/>
            <person name="Maumus F."/>
            <person name="Osuna-Cruz C.M."/>
            <person name="Vancaester E."/>
            <person name="Stenow R."/>
            <person name="Vandepoele K."/>
            <person name="Ploug H."/>
            <person name="Bruchert V."/>
            <person name="Godhe A."/>
            <person name="Topel M."/>
        </authorList>
    </citation>
    <scope>NUCLEOTIDE SEQUENCE</scope>
    <source>
        <strain evidence="9">R05AC</strain>
    </source>
</reference>
<dbReference type="Gene3D" id="3.40.50.150">
    <property type="entry name" value="Vaccinia Virus protein VP39"/>
    <property type="match status" value="1"/>
</dbReference>
<evidence type="ECO:0000256" key="1">
    <source>
        <dbReference type="ARBA" id="ARBA00000142"/>
    </source>
</evidence>
<dbReference type="AlphaFoldDB" id="A0AAD8YHV2"/>
<evidence type="ECO:0000313" key="10">
    <source>
        <dbReference type="Proteomes" id="UP001224775"/>
    </source>
</evidence>
<dbReference type="EC" id="2.1.1.33" evidence="2"/>
<feature type="chain" id="PRO_5042118612" description="tRNA (guanine(46)-N(7))-methyltransferase" evidence="8">
    <location>
        <begin position="20"/>
        <end position="442"/>
    </location>
</feature>
<dbReference type="Proteomes" id="UP001224775">
    <property type="component" value="Unassembled WGS sequence"/>
</dbReference>
<keyword evidence="5" id="KW-0949">S-adenosyl-L-methionine</keyword>
<comment type="caution">
    <text evidence="9">The sequence shown here is derived from an EMBL/GenBank/DDBJ whole genome shotgun (WGS) entry which is preliminary data.</text>
</comment>
<keyword evidence="6" id="KW-0819">tRNA processing</keyword>
<evidence type="ECO:0000256" key="8">
    <source>
        <dbReference type="SAM" id="SignalP"/>
    </source>
</evidence>
<feature type="compositionally biased region" description="Basic and acidic residues" evidence="7">
    <location>
        <begin position="231"/>
        <end position="243"/>
    </location>
</feature>
<evidence type="ECO:0000313" key="9">
    <source>
        <dbReference type="EMBL" id="KAK1745819.1"/>
    </source>
</evidence>
<accession>A0AAD8YHV2</accession>
<gene>
    <name evidence="9" type="ORF">QTG54_003743</name>
</gene>
<dbReference type="SUPFAM" id="SSF53335">
    <property type="entry name" value="S-adenosyl-L-methionine-dependent methyltransferases"/>
    <property type="match status" value="1"/>
</dbReference>
<feature type="region of interest" description="Disordered" evidence="7">
    <location>
        <begin position="218"/>
        <end position="253"/>
    </location>
</feature>
<keyword evidence="3" id="KW-0489">Methyltransferase</keyword>
<evidence type="ECO:0000256" key="7">
    <source>
        <dbReference type="SAM" id="MobiDB-lite"/>
    </source>
</evidence>
<keyword evidence="4" id="KW-0808">Transferase</keyword>
<evidence type="ECO:0000256" key="3">
    <source>
        <dbReference type="ARBA" id="ARBA00022603"/>
    </source>
</evidence>
<name>A0AAD8YHV2_9STRA</name>
<evidence type="ECO:0000256" key="2">
    <source>
        <dbReference type="ARBA" id="ARBA00011977"/>
    </source>
</evidence>
<protein>
    <recommendedName>
        <fullName evidence="2">tRNA (guanine(46)-N(7))-methyltransferase</fullName>
        <ecNumber evidence="2">2.1.1.33</ecNumber>
    </recommendedName>
</protein>
<keyword evidence="10" id="KW-1185">Reference proteome</keyword>
<proteinExistence type="predicted"/>
<organism evidence="9 10">
    <name type="scientific">Skeletonema marinoi</name>
    <dbReference type="NCBI Taxonomy" id="267567"/>
    <lineage>
        <taxon>Eukaryota</taxon>
        <taxon>Sar</taxon>
        <taxon>Stramenopiles</taxon>
        <taxon>Ochrophyta</taxon>
        <taxon>Bacillariophyta</taxon>
        <taxon>Coscinodiscophyceae</taxon>
        <taxon>Thalassiosirophycidae</taxon>
        <taxon>Thalassiosirales</taxon>
        <taxon>Skeletonemataceae</taxon>
        <taxon>Skeletonema</taxon>
        <taxon>Skeletonema marinoi-dohrnii complex</taxon>
    </lineage>
</organism>